<sequence>MSVGSERPSIHEMLKDAPSMSESNSSVHSGTEVKSYKHPTTLPGLRSVGPSTSSGNIGTTTNSNSSQGHTPSSAHATPSLTSPFSPSSQNGSESAFFKNGASKIDTIKTWSISTYKCTRQLMMERLGKTSRTVDTELEAQIELLRETQRKYLSILRLSRAFSSHFHHCVQTQLALSEAFSDLAQKSPELQEEFMYNSETQRNLTKNGELLLSALNFFVSSVNTLCNKTIEDTLLTIRQYETARIEYDAYRSDLELSKSEVSSPVAEEAQKNFTKHKEQYEKLRSDVAVKMQFLDENRVKVMHKQLLLLHNAVAAYFSGNAQALEGTLKQFNIKSPNSTNSSWLEQ</sequence>
<evidence type="ECO:0000256" key="6">
    <source>
        <dbReference type="SAM" id="MobiDB-lite"/>
    </source>
</evidence>
<evidence type="ECO:0000313" key="9">
    <source>
        <dbReference type="EMBL" id="SSX29819.1"/>
    </source>
</evidence>
<evidence type="ECO:0000256" key="2">
    <source>
        <dbReference type="ARBA" id="ARBA00004601"/>
    </source>
</evidence>
<evidence type="ECO:0000256" key="1">
    <source>
        <dbReference type="ARBA" id="ARBA00004394"/>
    </source>
</evidence>
<dbReference type="GO" id="GO:0034315">
    <property type="term" value="P:regulation of Arp2/3 complex-mediated actin nucleation"/>
    <property type="evidence" value="ECO:0007669"/>
    <property type="project" value="TreeGrafter"/>
</dbReference>
<protein>
    <submittedName>
        <fullName evidence="9">CSON001736 protein</fullName>
    </submittedName>
    <submittedName>
        <fullName evidence="8">CSON009204 protein</fullName>
    </submittedName>
</protein>
<keyword evidence="3" id="KW-0597">Phosphoprotein</keyword>
<dbReference type="GO" id="GO:0019904">
    <property type="term" value="F:protein domain specific binding"/>
    <property type="evidence" value="ECO:0007669"/>
    <property type="project" value="InterPro"/>
</dbReference>
<dbReference type="InterPro" id="IPR030798">
    <property type="entry name" value="Arfaptin_fam"/>
</dbReference>
<name>A0A336MLD3_CULSO</name>
<gene>
    <name evidence="9" type="primary">CSON001736</name>
    <name evidence="8" type="synonym">CSON009204</name>
</gene>
<dbReference type="GO" id="GO:0000139">
    <property type="term" value="C:Golgi membrane"/>
    <property type="evidence" value="ECO:0007669"/>
    <property type="project" value="UniProtKB-SubCell"/>
</dbReference>
<keyword evidence="4" id="KW-0333">Golgi apparatus</keyword>
<proteinExistence type="predicted"/>
<feature type="region of interest" description="Disordered" evidence="6">
    <location>
        <begin position="1"/>
        <end position="93"/>
    </location>
</feature>
<feature type="domain" description="AH" evidence="7">
    <location>
        <begin position="132"/>
        <end position="328"/>
    </location>
</feature>
<dbReference type="OMA" id="AFTSHFY"/>
<dbReference type="InterPro" id="IPR027267">
    <property type="entry name" value="AH/BAR_dom_sf"/>
</dbReference>
<keyword evidence="5" id="KW-0472">Membrane</keyword>
<evidence type="ECO:0000259" key="7">
    <source>
        <dbReference type="PROSITE" id="PS50870"/>
    </source>
</evidence>
<dbReference type="EMBL" id="UFQT01001276">
    <property type="protein sequence ID" value="SSX29819.1"/>
    <property type="molecule type" value="Genomic_DNA"/>
</dbReference>
<dbReference type="PANTHER" id="PTHR12141:SF5">
    <property type="entry name" value="ARFAPTIN"/>
    <property type="match status" value="1"/>
</dbReference>
<dbReference type="SMART" id="SM01015">
    <property type="entry name" value="Arfaptin"/>
    <property type="match status" value="1"/>
</dbReference>
<dbReference type="VEuPathDB" id="VectorBase:CSON001736"/>
<reference evidence="8" key="1">
    <citation type="submission" date="2018-04" db="EMBL/GenBank/DDBJ databases">
        <authorList>
            <person name="Go L.Y."/>
            <person name="Mitchell J.A."/>
        </authorList>
    </citation>
    <scope>NUCLEOTIDE SEQUENCE</scope>
    <source>
        <tissue evidence="8">Whole organism</tissue>
    </source>
</reference>
<dbReference type="Pfam" id="PF06456">
    <property type="entry name" value="Arfaptin"/>
    <property type="match status" value="1"/>
</dbReference>
<dbReference type="VEuPathDB" id="VectorBase:CSON009204"/>
<accession>A0A336MLD3</accession>
<dbReference type="PANTHER" id="PTHR12141">
    <property type="entry name" value="ARFAPTIN-RELATED"/>
    <property type="match status" value="1"/>
</dbReference>
<evidence type="ECO:0000313" key="8">
    <source>
        <dbReference type="EMBL" id="SSX15798.1"/>
    </source>
</evidence>
<comment type="subcellular location">
    <subcellularLocation>
        <location evidence="1">Golgi apparatus membrane</location>
    </subcellularLocation>
    <subcellularLocation>
        <location evidence="2">Golgi apparatus</location>
        <location evidence="2">trans-Golgi network</location>
    </subcellularLocation>
</comment>
<dbReference type="AlphaFoldDB" id="A0A336MLD3"/>
<dbReference type="Gene3D" id="1.20.1270.60">
    <property type="entry name" value="Arfaptin homology (AH) domain/BAR domain"/>
    <property type="match status" value="1"/>
</dbReference>
<dbReference type="GO" id="GO:0032588">
    <property type="term" value="C:trans-Golgi network membrane"/>
    <property type="evidence" value="ECO:0007669"/>
    <property type="project" value="UniProtKB-ARBA"/>
</dbReference>
<evidence type="ECO:0000256" key="3">
    <source>
        <dbReference type="ARBA" id="ARBA00022553"/>
    </source>
</evidence>
<feature type="compositionally biased region" description="Polar residues" evidence="6">
    <location>
        <begin position="20"/>
        <end position="29"/>
    </location>
</feature>
<dbReference type="GO" id="GO:0006886">
    <property type="term" value="P:intracellular protein transport"/>
    <property type="evidence" value="ECO:0007669"/>
    <property type="project" value="TreeGrafter"/>
</dbReference>
<dbReference type="CDD" id="cd07660">
    <property type="entry name" value="BAR_Arfaptin"/>
    <property type="match status" value="1"/>
</dbReference>
<dbReference type="FunFam" id="1.20.1270.60:FF:000003">
    <property type="entry name" value="arfaptin-2 isoform X1"/>
    <property type="match status" value="1"/>
</dbReference>
<dbReference type="EMBL" id="UFQS01003611">
    <property type="protein sequence ID" value="SSX15798.1"/>
    <property type="molecule type" value="Genomic_DNA"/>
</dbReference>
<evidence type="ECO:0000256" key="4">
    <source>
        <dbReference type="ARBA" id="ARBA00023034"/>
    </source>
</evidence>
<dbReference type="GO" id="GO:0005829">
    <property type="term" value="C:cytosol"/>
    <property type="evidence" value="ECO:0007669"/>
    <property type="project" value="UniProtKB-ARBA"/>
</dbReference>
<organism evidence="9">
    <name type="scientific">Culicoides sonorensis</name>
    <name type="common">Biting midge</name>
    <dbReference type="NCBI Taxonomy" id="179676"/>
    <lineage>
        <taxon>Eukaryota</taxon>
        <taxon>Metazoa</taxon>
        <taxon>Ecdysozoa</taxon>
        <taxon>Arthropoda</taxon>
        <taxon>Hexapoda</taxon>
        <taxon>Insecta</taxon>
        <taxon>Pterygota</taxon>
        <taxon>Neoptera</taxon>
        <taxon>Endopterygota</taxon>
        <taxon>Diptera</taxon>
        <taxon>Nematocera</taxon>
        <taxon>Chironomoidea</taxon>
        <taxon>Ceratopogonidae</taxon>
        <taxon>Ceratopogoninae</taxon>
        <taxon>Culicoides</taxon>
        <taxon>Monoculicoides</taxon>
    </lineage>
</organism>
<feature type="compositionally biased region" description="Low complexity" evidence="6">
    <location>
        <begin position="51"/>
        <end position="70"/>
    </location>
</feature>
<reference evidence="9" key="2">
    <citation type="submission" date="2018-07" db="EMBL/GenBank/DDBJ databases">
        <authorList>
            <person name="Quirk P.G."/>
            <person name="Krulwich T.A."/>
        </authorList>
    </citation>
    <scope>NUCLEOTIDE SEQUENCE</scope>
</reference>
<dbReference type="GO" id="GO:0070273">
    <property type="term" value="F:phosphatidylinositol-4-phosphate binding"/>
    <property type="evidence" value="ECO:0007669"/>
    <property type="project" value="UniProtKB-ARBA"/>
</dbReference>
<dbReference type="PROSITE" id="PS50870">
    <property type="entry name" value="AH"/>
    <property type="match status" value="1"/>
</dbReference>
<dbReference type="EMBL" id="UFQT01003611">
    <property type="protein sequence ID" value="SSX35145.1"/>
    <property type="molecule type" value="Genomic_DNA"/>
</dbReference>
<feature type="compositionally biased region" description="Low complexity" evidence="6">
    <location>
        <begin position="77"/>
        <end position="88"/>
    </location>
</feature>
<dbReference type="InterPro" id="IPR010504">
    <property type="entry name" value="AH_dom"/>
</dbReference>
<evidence type="ECO:0000256" key="5">
    <source>
        <dbReference type="ARBA" id="ARBA00023136"/>
    </source>
</evidence>
<dbReference type="SUPFAM" id="SSF103657">
    <property type="entry name" value="BAR/IMD domain-like"/>
    <property type="match status" value="1"/>
</dbReference>